<keyword evidence="4 7" id="KW-0812">Transmembrane</keyword>
<feature type="transmembrane region" description="Helical" evidence="7">
    <location>
        <begin position="121"/>
        <end position="142"/>
    </location>
</feature>
<evidence type="ECO:0000256" key="1">
    <source>
        <dbReference type="ARBA" id="ARBA00004651"/>
    </source>
</evidence>
<dbReference type="RefSeq" id="WP_261787786.1">
    <property type="nucleotide sequence ID" value="NZ_KQ956766.1"/>
</dbReference>
<gene>
    <name evidence="8" type="ORF">HMPREF3221_02019</name>
</gene>
<dbReference type="EMBL" id="LRPY01000213">
    <property type="protein sequence ID" value="KXA16473.1"/>
    <property type="molecule type" value="Genomic_DNA"/>
</dbReference>
<dbReference type="PANTHER" id="PTHR43549">
    <property type="entry name" value="MULTIDRUG RESISTANCE PROTEIN YPNP-RELATED"/>
    <property type="match status" value="1"/>
</dbReference>
<keyword evidence="6 7" id="KW-0472">Membrane</keyword>
<dbReference type="AlphaFoldDB" id="A0A133NJK3"/>
<evidence type="ECO:0000313" key="9">
    <source>
        <dbReference type="Proteomes" id="UP000070401"/>
    </source>
</evidence>
<keyword evidence="5 7" id="KW-1133">Transmembrane helix</keyword>
<feature type="transmembrane region" description="Helical" evidence="7">
    <location>
        <begin position="154"/>
        <end position="177"/>
    </location>
</feature>
<keyword evidence="3" id="KW-1003">Cell membrane</keyword>
<proteinExistence type="predicted"/>
<dbReference type="GO" id="GO:0042910">
    <property type="term" value="F:xenobiotic transmembrane transporter activity"/>
    <property type="evidence" value="ECO:0007669"/>
    <property type="project" value="InterPro"/>
</dbReference>
<evidence type="ECO:0000256" key="6">
    <source>
        <dbReference type="ARBA" id="ARBA00023136"/>
    </source>
</evidence>
<evidence type="ECO:0000256" key="4">
    <source>
        <dbReference type="ARBA" id="ARBA00022692"/>
    </source>
</evidence>
<feature type="transmembrane region" description="Helical" evidence="7">
    <location>
        <begin position="54"/>
        <end position="74"/>
    </location>
</feature>
<organism evidence="8 9">
    <name type="scientific">Fusobacterium nucleatum</name>
    <dbReference type="NCBI Taxonomy" id="851"/>
    <lineage>
        <taxon>Bacteria</taxon>
        <taxon>Fusobacteriati</taxon>
        <taxon>Fusobacteriota</taxon>
        <taxon>Fusobacteriia</taxon>
        <taxon>Fusobacteriales</taxon>
        <taxon>Fusobacteriaceae</taxon>
        <taxon>Fusobacterium</taxon>
    </lineage>
</organism>
<accession>A0A133NJK3</accession>
<feature type="transmembrane region" description="Helical" evidence="7">
    <location>
        <begin position="86"/>
        <end position="109"/>
    </location>
</feature>
<feature type="transmembrane region" description="Helical" evidence="7">
    <location>
        <begin position="12"/>
        <end position="34"/>
    </location>
</feature>
<dbReference type="GO" id="GO:0005886">
    <property type="term" value="C:plasma membrane"/>
    <property type="evidence" value="ECO:0007669"/>
    <property type="project" value="UniProtKB-SubCell"/>
</dbReference>
<keyword evidence="9" id="KW-1185">Reference proteome</keyword>
<name>A0A133NJK3_FUSNU</name>
<dbReference type="Pfam" id="PF01554">
    <property type="entry name" value="MatE"/>
    <property type="match status" value="1"/>
</dbReference>
<reference evidence="9" key="1">
    <citation type="submission" date="2016-01" db="EMBL/GenBank/DDBJ databases">
        <authorList>
            <person name="Mitreva M."/>
            <person name="Pepin K.H."/>
            <person name="Mihindukulasuriya K.A."/>
            <person name="Fulton R."/>
            <person name="Fronick C."/>
            <person name="O'Laughlin M."/>
            <person name="Miner T."/>
            <person name="Herter B."/>
            <person name="Rosa B.A."/>
            <person name="Cordes M."/>
            <person name="Tomlinson C."/>
            <person name="Wollam A."/>
            <person name="Palsikar V.B."/>
            <person name="Mardis E.R."/>
            <person name="Wilson R.K."/>
        </authorList>
    </citation>
    <scope>NUCLEOTIDE SEQUENCE [LARGE SCALE GENOMIC DNA]</scope>
    <source>
        <strain evidence="9">MJR7757B</strain>
    </source>
</reference>
<protein>
    <submittedName>
        <fullName evidence="8">MATE domain protein</fullName>
    </submittedName>
</protein>
<dbReference type="GO" id="GO:0015297">
    <property type="term" value="F:antiporter activity"/>
    <property type="evidence" value="ECO:0007669"/>
    <property type="project" value="InterPro"/>
</dbReference>
<dbReference type="Proteomes" id="UP000070401">
    <property type="component" value="Unassembled WGS sequence"/>
</dbReference>
<evidence type="ECO:0000256" key="5">
    <source>
        <dbReference type="ARBA" id="ARBA00022989"/>
    </source>
</evidence>
<evidence type="ECO:0000256" key="2">
    <source>
        <dbReference type="ARBA" id="ARBA00022448"/>
    </source>
</evidence>
<comment type="subcellular location">
    <subcellularLocation>
        <location evidence="1">Cell membrane</location>
        <topology evidence="1">Multi-pass membrane protein</topology>
    </subcellularLocation>
</comment>
<feature type="transmembrane region" description="Helical" evidence="7">
    <location>
        <begin position="189"/>
        <end position="210"/>
    </location>
</feature>
<dbReference type="PANTHER" id="PTHR43549:SF3">
    <property type="entry name" value="MULTIDRUG RESISTANCE PROTEIN YPNP-RELATED"/>
    <property type="match status" value="1"/>
</dbReference>
<keyword evidence="2" id="KW-0813">Transport</keyword>
<dbReference type="PATRIC" id="fig|851.8.peg.2036"/>
<dbReference type="InterPro" id="IPR052031">
    <property type="entry name" value="Membrane_Transporter-Flippase"/>
</dbReference>
<dbReference type="STRING" id="1408287.GCA_000493815_02135"/>
<sequence length="218" mass="24371">TRRVSVVRGSDFGLPAGIQSMLITFSNIIVQYYINGYGEDAVAAYATYFKLENFILMPIVAIGQASMTFSGQNVGANNYKRVKKGAFIAILLSGGLSILIATIILTFSHTFIRIFIKNKEIIYLGSQIALTTFPFYWLYSILEVLGSSLRGMGYSIVSMYITIICLCGVRISLLYLISKFNLDFKSVAYVYPMTWFFTASIFIIAFLKIIGKKIKNPN</sequence>
<dbReference type="InterPro" id="IPR002528">
    <property type="entry name" value="MATE_fam"/>
</dbReference>
<comment type="caution">
    <text evidence="8">The sequence shown here is derived from an EMBL/GenBank/DDBJ whole genome shotgun (WGS) entry which is preliminary data.</text>
</comment>
<evidence type="ECO:0000256" key="3">
    <source>
        <dbReference type="ARBA" id="ARBA00022475"/>
    </source>
</evidence>
<evidence type="ECO:0000313" key="8">
    <source>
        <dbReference type="EMBL" id="KXA16473.1"/>
    </source>
</evidence>
<evidence type="ECO:0000256" key="7">
    <source>
        <dbReference type="SAM" id="Phobius"/>
    </source>
</evidence>
<dbReference type="eggNOG" id="COG0534">
    <property type="taxonomic scope" value="Bacteria"/>
</dbReference>
<feature type="non-terminal residue" evidence="8">
    <location>
        <position position="1"/>
    </location>
</feature>